<reference evidence="1" key="1">
    <citation type="submission" date="2021-03" db="EMBL/GenBank/DDBJ databases">
        <title>Evolutionary priming and transition to the ectomycorrhizal habit in an iconic lineage of mushroom-forming fungi: is preadaptation a requirement?</title>
        <authorList>
            <consortium name="DOE Joint Genome Institute"/>
            <person name="Looney B.P."/>
            <person name="Miyauchi S."/>
            <person name="Morin E."/>
            <person name="Drula E."/>
            <person name="Courty P.E."/>
            <person name="Chicoki N."/>
            <person name="Fauchery L."/>
            <person name="Kohler A."/>
            <person name="Kuo A."/>
            <person name="LaButti K."/>
            <person name="Pangilinan J."/>
            <person name="Lipzen A."/>
            <person name="Riley R."/>
            <person name="Andreopoulos W."/>
            <person name="He G."/>
            <person name="Johnson J."/>
            <person name="Barry K.W."/>
            <person name="Grigoriev I.V."/>
            <person name="Nagy L."/>
            <person name="Hibbett D."/>
            <person name="Henrissat B."/>
            <person name="Matheny P.B."/>
            <person name="Labbe J."/>
            <person name="Martin A.F."/>
        </authorList>
    </citation>
    <scope>NUCLEOTIDE SEQUENCE</scope>
    <source>
        <strain evidence="1">BPL698</strain>
    </source>
</reference>
<comment type="caution">
    <text evidence="1">The sequence shown here is derived from an EMBL/GenBank/DDBJ whole genome shotgun (WGS) entry which is preliminary data.</text>
</comment>
<sequence>MLFKRNKLTIATLAITLALSACSKKWDDHNQVTDNNINNNLYQNISKASNTTIFSQLLVKTGYDKILASSKTYTVWVPTDQALQSLDPSIVSDTAKLRLFVTNHICNESYLASTTNPDQRILMIDGKYELLSGLKFDSANIITANQYAANGIYHIIDKFVPRIDNCWEWMQNSTTVPMNKTFLLSLNYIYNDTSKAKIIGVDPVTGQTQYDFTNATQNRNRFLDKVANVNDETSPYTLILLVDNSFTTELNKLTPWFKTSTTDSTNRLSSFHLVRDLGFKGAYSPSQLPDTLISQFGVKVPINKSAIVASYRTSNGWVHVMSQVNFTLTYKFPSVIVQGEAPTAFAADRTANVLYRIRVNPNNGQTFKDLLMQNYSYASYWINYNVPAMNSMRYNVYWVAVNDVQATPLWQQRLSMDSAANATVLPYVTVAYQNYNEVLLGQVTVNQFRNVNFYVVGPTVSTNSGGTDAISLDYIRFEPAF</sequence>
<keyword evidence="2" id="KW-1185">Reference proteome</keyword>
<protein>
    <submittedName>
        <fullName evidence="1">Beta-Ig-H3/fasciclin</fullName>
    </submittedName>
</protein>
<dbReference type="Proteomes" id="UP001207468">
    <property type="component" value="Unassembled WGS sequence"/>
</dbReference>
<proteinExistence type="predicted"/>
<gene>
    <name evidence="1" type="ORF">F5148DRAFT_1287121</name>
</gene>
<accession>A0ACC0U2Q2</accession>
<name>A0ACC0U2Q2_9AGAM</name>
<evidence type="ECO:0000313" key="2">
    <source>
        <dbReference type="Proteomes" id="UP001207468"/>
    </source>
</evidence>
<dbReference type="EMBL" id="JAGFNK010000197">
    <property type="protein sequence ID" value="KAI9459592.1"/>
    <property type="molecule type" value="Genomic_DNA"/>
</dbReference>
<organism evidence="1 2">
    <name type="scientific">Russula earlei</name>
    <dbReference type="NCBI Taxonomy" id="71964"/>
    <lineage>
        <taxon>Eukaryota</taxon>
        <taxon>Fungi</taxon>
        <taxon>Dikarya</taxon>
        <taxon>Basidiomycota</taxon>
        <taxon>Agaricomycotina</taxon>
        <taxon>Agaricomycetes</taxon>
        <taxon>Russulales</taxon>
        <taxon>Russulaceae</taxon>
        <taxon>Russula</taxon>
    </lineage>
</organism>
<evidence type="ECO:0000313" key="1">
    <source>
        <dbReference type="EMBL" id="KAI9459592.1"/>
    </source>
</evidence>